<dbReference type="Proteomes" id="UP001231362">
    <property type="component" value="Unassembled WGS sequence"/>
</dbReference>
<keyword evidence="3" id="KW-1185">Reference proteome</keyword>
<sequence length="142" mass="16908">MKKYVLIAALILFIVIFFTFYKYREQDLGNVLNIDQADRILLTTKDRELYGVEIEIPKVNQEQINQLADYLNQYQVRLTMKDGWNSDHPSEQFTLRIVYKNGDYEIYTFERDVVAAKGIYEVVNAPLDYKWILEFERALHSK</sequence>
<feature type="transmembrane region" description="Helical" evidence="1">
    <location>
        <begin position="6"/>
        <end position="23"/>
    </location>
</feature>
<accession>A0ABT9V9L4</accession>
<name>A0ABT9V9L4_9BACL</name>
<reference evidence="2 3" key="1">
    <citation type="submission" date="2023-07" db="EMBL/GenBank/DDBJ databases">
        <title>Genomic Encyclopedia of Type Strains, Phase IV (KMG-IV): sequencing the most valuable type-strain genomes for metagenomic binning, comparative biology and taxonomic classification.</title>
        <authorList>
            <person name="Goeker M."/>
        </authorList>
    </citation>
    <scope>NUCLEOTIDE SEQUENCE [LARGE SCALE GENOMIC DNA]</scope>
    <source>
        <strain evidence="2 3">DSM 23948</strain>
    </source>
</reference>
<comment type="caution">
    <text evidence="2">The sequence shown here is derived from an EMBL/GenBank/DDBJ whole genome shotgun (WGS) entry which is preliminary data.</text>
</comment>
<keyword evidence="1" id="KW-0472">Membrane</keyword>
<evidence type="ECO:0000313" key="3">
    <source>
        <dbReference type="Proteomes" id="UP001231362"/>
    </source>
</evidence>
<keyword evidence="1" id="KW-1133">Transmembrane helix</keyword>
<evidence type="ECO:0000313" key="2">
    <source>
        <dbReference type="EMBL" id="MDQ0157624.1"/>
    </source>
</evidence>
<gene>
    <name evidence="2" type="ORF">J2S07_003969</name>
</gene>
<evidence type="ECO:0000256" key="1">
    <source>
        <dbReference type="SAM" id="Phobius"/>
    </source>
</evidence>
<dbReference type="RefSeq" id="WP_307152077.1">
    <property type="nucleotide sequence ID" value="NZ_JAUSTU010000032.1"/>
</dbReference>
<evidence type="ECO:0008006" key="4">
    <source>
        <dbReference type="Google" id="ProtNLM"/>
    </source>
</evidence>
<proteinExistence type="predicted"/>
<dbReference type="EMBL" id="JAUSTU010000032">
    <property type="protein sequence ID" value="MDQ0157624.1"/>
    <property type="molecule type" value="Genomic_DNA"/>
</dbReference>
<protein>
    <recommendedName>
        <fullName evidence="4">DUF4830 domain-containing protein</fullName>
    </recommendedName>
</protein>
<organism evidence="2 3">
    <name type="scientific">Anoxybacillus andreesenii</name>
    <dbReference type="NCBI Taxonomy" id="1325932"/>
    <lineage>
        <taxon>Bacteria</taxon>
        <taxon>Bacillati</taxon>
        <taxon>Bacillota</taxon>
        <taxon>Bacilli</taxon>
        <taxon>Bacillales</taxon>
        <taxon>Anoxybacillaceae</taxon>
        <taxon>Anoxybacillus</taxon>
    </lineage>
</organism>
<keyword evidence="1" id="KW-0812">Transmembrane</keyword>